<proteinExistence type="predicted"/>
<organism evidence="1 2">
    <name type="scientific">Paraburkholderia youngii</name>
    <dbReference type="NCBI Taxonomy" id="2782701"/>
    <lineage>
        <taxon>Bacteria</taxon>
        <taxon>Pseudomonadati</taxon>
        <taxon>Pseudomonadota</taxon>
        <taxon>Betaproteobacteria</taxon>
        <taxon>Burkholderiales</taxon>
        <taxon>Burkholderiaceae</taxon>
        <taxon>Paraburkholderia</taxon>
    </lineage>
</organism>
<name>A0A7W8P1H3_9BURK</name>
<evidence type="ECO:0000313" key="2">
    <source>
        <dbReference type="Proteomes" id="UP000592820"/>
    </source>
</evidence>
<accession>A0A7W8P1H3</accession>
<sequence length="82" mass="8708">MNCHAATTQKTAWLESLGIGKVRGFGAPADEVDPRAGLAGDFAEGEAFRDTLALVLSVKVRKFGTGMEAAGRRCPADGNWRE</sequence>
<comment type="caution">
    <text evidence="1">The sequence shown here is derived from an EMBL/GenBank/DDBJ whole genome shotgun (WGS) entry which is preliminary data.</text>
</comment>
<dbReference type="Proteomes" id="UP000592820">
    <property type="component" value="Unassembled WGS sequence"/>
</dbReference>
<protein>
    <submittedName>
        <fullName evidence="1">Uncharacterized protein</fullName>
    </submittedName>
</protein>
<reference evidence="1 2" key="1">
    <citation type="submission" date="2020-08" db="EMBL/GenBank/DDBJ databases">
        <title>Genomic Encyclopedia of Type Strains, Phase IV (KMG-V): Genome sequencing to study the core and pangenomes of soil and plant-associated prokaryotes.</title>
        <authorList>
            <person name="Whitman W."/>
        </authorList>
    </citation>
    <scope>NUCLEOTIDE SEQUENCE [LARGE SCALE GENOMIC DNA]</scope>
    <source>
        <strain evidence="1 2">JPY162</strain>
    </source>
</reference>
<dbReference type="EMBL" id="JACHDE010000001">
    <property type="protein sequence ID" value="MBB5398940.1"/>
    <property type="molecule type" value="Genomic_DNA"/>
</dbReference>
<dbReference type="AlphaFoldDB" id="A0A7W8P1H3"/>
<evidence type="ECO:0000313" key="1">
    <source>
        <dbReference type="EMBL" id="MBB5398940.1"/>
    </source>
</evidence>
<gene>
    <name evidence="1" type="ORF">HDG41_000976</name>
</gene>